<reference evidence="11 12" key="1">
    <citation type="submission" date="2018-10" db="EMBL/GenBank/DDBJ databases">
        <title>Genomic Encyclopedia of Archaeal and Bacterial Type Strains, Phase II (KMG-II): from individual species to whole genera.</title>
        <authorList>
            <person name="Goeker M."/>
        </authorList>
    </citation>
    <scope>NUCLEOTIDE SEQUENCE [LARGE SCALE GENOMIC DNA]</scope>
    <source>
        <strain evidence="11 12">DSM 25217</strain>
    </source>
</reference>
<proteinExistence type="inferred from homology"/>
<keyword evidence="6 9" id="KW-1133">Transmembrane helix</keyword>
<keyword evidence="7 9" id="KW-0472">Membrane</keyword>
<dbReference type="GO" id="GO:0022857">
    <property type="term" value="F:transmembrane transporter activity"/>
    <property type="evidence" value="ECO:0007669"/>
    <property type="project" value="UniProtKB-UniRule"/>
</dbReference>
<keyword evidence="2 9" id="KW-0813">Transport</keyword>
<evidence type="ECO:0000256" key="7">
    <source>
        <dbReference type="ARBA" id="ARBA00023136"/>
    </source>
</evidence>
<comment type="caution">
    <text evidence="11">The sequence shown here is derived from an EMBL/GenBank/DDBJ whole genome shotgun (WGS) entry which is preliminary data.</text>
</comment>
<keyword evidence="4 9" id="KW-0997">Cell inner membrane</keyword>
<dbReference type="Proteomes" id="UP000271227">
    <property type="component" value="Unassembled WGS sequence"/>
</dbReference>
<dbReference type="AlphaFoldDB" id="A0A3M0C3I8"/>
<evidence type="ECO:0000256" key="3">
    <source>
        <dbReference type="ARBA" id="ARBA00022475"/>
    </source>
</evidence>
<name>A0A3M0C3I8_9PROT</name>
<evidence type="ECO:0000256" key="5">
    <source>
        <dbReference type="ARBA" id="ARBA00022692"/>
    </source>
</evidence>
<dbReference type="InterPro" id="IPR055348">
    <property type="entry name" value="DctQ"/>
</dbReference>
<dbReference type="Pfam" id="PF04290">
    <property type="entry name" value="DctQ"/>
    <property type="match status" value="1"/>
</dbReference>
<evidence type="ECO:0000256" key="6">
    <source>
        <dbReference type="ARBA" id="ARBA00022989"/>
    </source>
</evidence>
<organism evidence="11 12">
    <name type="scientific">Eilatimonas milleporae</name>
    <dbReference type="NCBI Taxonomy" id="911205"/>
    <lineage>
        <taxon>Bacteria</taxon>
        <taxon>Pseudomonadati</taxon>
        <taxon>Pseudomonadota</taxon>
        <taxon>Alphaproteobacteria</taxon>
        <taxon>Kordiimonadales</taxon>
        <taxon>Kordiimonadaceae</taxon>
        <taxon>Eilatimonas</taxon>
    </lineage>
</organism>
<comment type="similarity">
    <text evidence="8 9">Belongs to the TRAP transporter small permease family.</text>
</comment>
<comment type="subunit">
    <text evidence="9">The complex comprises the extracytoplasmic solute receptor protein and the two transmembrane proteins.</text>
</comment>
<dbReference type="EMBL" id="REFR01000013">
    <property type="protein sequence ID" value="RMB04421.1"/>
    <property type="molecule type" value="Genomic_DNA"/>
</dbReference>
<feature type="transmembrane region" description="Helical" evidence="9">
    <location>
        <begin position="96"/>
        <end position="116"/>
    </location>
</feature>
<keyword evidence="5 9" id="KW-0812">Transmembrane</keyword>
<keyword evidence="12" id="KW-1185">Reference proteome</keyword>
<evidence type="ECO:0000256" key="4">
    <source>
        <dbReference type="ARBA" id="ARBA00022519"/>
    </source>
</evidence>
<evidence type="ECO:0000256" key="9">
    <source>
        <dbReference type="RuleBase" id="RU369079"/>
    </source>
</evidence>
<keyword evidence="3" id="KW-1003">Cell membrane</keyword>
<dbReference type="InParanoid" id="A0A3M0C3I8"/>
<gene>
    <name evidence="11" type="ORF">BXY39_2682</name>
</gene>
<comment type="subcellular location">
    <subcellularLocation>
        <location evidence="1 9">Cell inner membrane</location>
        <topology evidence="1 9">Multi-pass membrane protein</topology>
    </subcellularLocation>
</comment>
<evidence type="ECO:0000313" key="11">
    <source>
        <dbReference type="EMBL" id="RMB04421.1"/>
    </source>
</evidence>
<evidence type="ECO:0000313" key="12">
    <source>
        <dbReference type="Proteomes" id="UP000271227"/>
    </source>
</evidence>
<evidence type="ECO:0000256" key="1">
    <source>
        <dbReference type="ARBA" id="ARBA00004429"/>
    </source>
</evidence>
<feature type="transmembrane region" description="Helical" evidence="9">
    <location>
        <begin position="24"/>
        <end position="46"/>
    </location>
</feature>
<feature type="domain" description="Tripartite ATP-independent periplasmic transporters DctQ component" evidence="10">
    <location>
        <begin position="34"/>
        <end position="164"/>
    </location>
</feature>
<dbReference type="PANTHER" id="PTHR35011">
    <property type="entry name" value="2,3-DIKETO-L-GULONATE TRAP TRANSPORTER SMALL PERMEASE PROTEIN YIAM"/>
    <property type="match status" value="1"/>
</dbReference>
<evidence type="ECO:0000256" key="2">
    <source>
        <dbReference type="ARBA" id="ARBA00022448"/>
    </source>
</evidence>
<comment type="function">
    <text evidence="9">Part of the tripartite ATP-independent periplasmic (TRAP) transport system.</text>
</comment>
<sequence length="175" mass="19129">MAFNMVGTEKVVAGLDRVTAGTGAILAVTPLALVIVQFSVVLMVYVFGRGSVQLQESLQYINALMFLGGAGYTALKDDHVRVDLIYSRLSPRRRTWVNFVGTCLLLVPFLAMFWWASLPYVLASWSIGEGSVEASGLPFVYILKSTLLLFALTLSINTLADLLRFGQRLFSGTPS</sequence>
<evidence type="ECO:0000259" key="10">
    <source>
        <dbReference type="Pfam" id="PF04290"/>
    </source>
</evidence>
<feature type="transmembrane region" description="Helical" evidence="9">
    <location>
        <begin position="58"/>
        <end position="75"/>
    </location>
</feature>
<dbReference type="OrthoDB" id="9794346at2"/>
<evidence type="ECO:0000256" key="8">
    <source>
        <dbReference type="ARBA" id="ARBA00038436"/>
    </source>
</evidence>
<accession>A0A3M0C3I8</accession>
<dbReference type="InterPro" id="IPR007387">
    <property type="entry name" value="TRAP_DctQ"/>
</dbReference>
<dbReference type="GO" id="GO:0005886">
    <property type="term" value="C:plasma membrane"/>
    <property type="evidence" value="ECO:0007669"/>
    <property type="project" value="UniProtKB-SubCell"/>
</dbReference>
<dbReference type="PANTHER" id="PTHR35011:SF4">
    <property type="entry name" value="SLL1102 PROTEIN"/>
    <property type="match status" value="1"/>
</dbReference>
<protein>
    <recommendedName>
        <fullName evidence="9">TRAP transporter small permease protein</fullName>
    </recommendedName>
</protein>
<feature type="transmembrane region" description="Helical" evidence="9">
    <location>
        <begin position="136"/>
        <end position="160"/>
    </location>
</feature>